<dbReference type="GO" id="GO:0005975">
    <property type="term" value="P:carbohydrate metabolic process"/>
    <property type="evidence" value="ECO:0007669"/>
    <property type="project" value="InterPro"/>
</dbReference>
<dbReference type="InterPro" id="IPR006047">
    <property type="entry name" value="GH13_cat_dom"/>
</dbReference>
<proteinExistence type="inferred from homology"/>
<dbReference type="InterPro" id="IPR006046">
    <property type="entry name" value="Alpha_amylase"/>
</dbReference>
<dbReference type="GO" id="GO:0004556">
    <property type="term" value="F:alpha-amylase activity"/>
    <property type="evidence" value="ECO:0007669"/>
    <property type="project" value="InterPro"/>
</dbReference>
<reference evidence="3 4" key="1">
    <citation type="submission" date="2018-01" db="EMBL/GenBank/DDBJ databases">
        <title>Complete genome sequence of Salinigranum rubrum GX10T, an extremely halophilic archaeon isolated from a marine solar saltern.</title>
        <authorList>
            <person name="Han S."/>
        </authorList>
    </citation>
    <scope>NUCLEOTIDE SEQUENCE [LARGE SCALE GENOMIC DNA]</scope>
    <source>
        <strain evidence="3 4">GX10</strain>
    </source>
</reference>
<dbReference type="RefSeq" id="WP_103424768.1">
    <property type="nucleotide sequence ID" value="NZ_CP026309.1"/>
</dbReference>
<protein>
    <submittedName>
        <fullName evidence="3">Alpha amylase</fullName>
    </submittedName>
</protein>
<evidence type="ECO:0000259" key="2">
    <source>
        <dbReference type="SMART" id="SM00642"/>
    </source>
</evidence>
<organism evidence="3 4">
    <name type="scientific">Salinigranum rubrum</name>
    <dbReference type="NCBI Taxonomy" id="755307"/>
    <lineage>
        <taxon>Archaea</taxon>
        <taxon>Methanobacteriati</taxon>
        <taxon>Methanobacteriota</taxon>
        <taxon>Stenosarchaea group</taxon>
        <taxon>Halobacteria</taxon>
        <taxon>Halobacteriales</taxon>
        <taxon>Haloferacaceae</taxon>
        <taxon>Salinigranum</taxon>
    </lineage>
</organism>
<dbReference type="KEGG" id="srub:C2R22_04915"/>
<evidence type="ECO:0000313" key="4">
    <source>
        <dbReference type="Proteomes" id="UP000236584"/>
    </source>
</evidence>
<dbReference type="PANTHER" id="PTHR10357">
    <property type="entry name" value="ALPHA-AMYLASE FAMILY MEMBER"/>
    <property type="match status" value="1"/>
</dbReference>
<dbReference type="GO" id="GO:0043169">
    <property type="term" value="F:cation binding"/>
    <property type="evidence" value="ECO:0007669"/>
    <property type="project" value="InterPro"/>
</dbReference>
<dbReference type="OrthoDB" id="18347at2157"/>
<dbReference type="InterPro" id="IPR045857">
    <property type="entry name" value="O16G_dom_2"/>
</dbReference>
<evidence type="ECO:0000256" key="1">
    <source>
        <dbReference type="ARBA" id="ARBA00008061"/>
    </source>
</evidence>
<dbReference type="PRINTS" id="PR00110">
    <property type="entry name" value="ALPHAAMYLASE"/>
</dbReference>
<dbReference type="CDD" id="cd11334">
    <property type="entry name" value="AmyAc_TreS"/>
    <property type="match status" value="1"/>
</dbReference>
<dbReference type="EMBL" id="CP026309">
    <property type="protein sequence ID" value="AUV81080.1"/>
    <property type="molecule type" value="Genomic_DNA"/>
</dbReference>
<name>A0A2I8VGP4_9EURY</name>
<dbReference type="Gene3D" id="2.60.40.1180">
    <property type="entry name" value="Golgi alpha-mannosidase II"/>
    <property type="match status" value="1"/>
</dbReference>
<comment type="similarity">
    <text evidence="1">Belongs to the glycosyl hydrolase 13 family.</text>
</comment>
<sequence>MARTRHGDPEWYRDAVIYSLDVKTFNDGDGDGWGDFQGLADRLGYLETLGVDCVWLRPFFPSPLQDNGYDVADYYGVDSRVGTLGDFVDFVEAAHDRGIRVLCDMVFNHTSDQHRWFQRAREDPGSKYHDYYLWTNHLDSAHKRGNIFPEYEDGVWSYDERAGKHYFHQFYGFQPDLNVANPRVQQEIRNVLEFWLDLGVDGFRIDAAHPMMMPKGHNATTLDEGIDFFRRMRSWVEEAKSDAILIAEADEEPEHLDRYFADGEGFDLMFNFVLNAHLTYAVGVKDTWPLYRTFEVLPDVSEVGQWANFLRNHDEWNLLKLPWDAFAHAREFFGDDEGDSWIFGRGHRLRLADLYVGDHDRIACAHSLMFALPGTPVVLSGDEIGMGADLDLPERESVRTPMQWSDNENGGFSTASEEDLYHPVIDEGQYSYEEINVADQRTDPDSLLNRISRLIDARTLCTEISTGEFSIVGVDPKEVWVHRIDQGRTVLLTAHNLAAEPRTVTVDFDAPADATTTVVGPGDAEVADGRVTFELDATDYVWLRGDKRGERVPLGSL</sequence>
<dbReference type="GeneID" id="35591407"/>
<dbReference type="AlphaFoldDB" id="A0A2I8VGP4"/>
<dbReference type="InterPro" id="IPR017853">
    <property type="entry name" value="GH"/>
</dbReference>
<accession>A0A2I8VGP4</accession>
<dbReference type="SUPFAM" id="SSF51445">
    <property type="entry name" value="(Trans)glycosidases"/>
    <property type="match status" value="1"/>
</dbReference>
<dbReference type="Pfam" id="PF00128">
    <property type="entry name" value="Alpha-amylase"/>
    <property type="match status" value="1"/>
</dbReference>
<gene>
    <name evidence="3" type="ORF">C2R22_04915</name>
</gene>
<dbReference type="PANTHER" id="PTHR10357:SF219">
    <property type="entry name" value="MALTOSE ALPHA-D-GLUCOSYLTRANSFERASE"/>
    <property type="match status" value="1"/>
</dbReference>
<dbReference type="InterPro" id="IPR013780">
    <property type="entry name" value="Glyco_hydro_b"/>
</dbReference>
<dbReference type="Gene3D" id="3.90.400.10">
    <property type="entry name" value="Oligo-1,6-glucosidase, Domain 2"/>
    <property type="match status" value="1"/>
</dbReference>
<dbReference type="Proteomes" id="UP000236584">
    <property type="component" value="Chromosome"/>
</dbReference>
<feature type="domain" description="Glycosyl hydrolase family 13 catalytic" evidence="2">
    <location>
        <begin position="19"/>
        <end position="441"/>
    </location>
</feature>
<dbReference type="Gene3D" id="3.20.20.80">
    <property type="entry name" value="Glycosidases"/>
    <property type="match status" value="1"/>
</dbReference>
<evidence type="ECO:0000313" key="3">
    <source>
        <dbReference type="EMBL" id="AUV81080.1"/>
    </source>
</evidence>
<keyword evidence="4" id="KW-1185">Reference proteome</keyword>
<dbReference type="SMART" id="SM00642">
    <property type="entry name" value="Aamy"/>
    <property type="match status" value="1"/>
</dbReference>